<evidence type="ECO:0008006" key="3">
    <source>
        <dbReference type="Google" id="ProtNLM"/>
    </source>
</evidence>
<dbReference type="AlphaFoldDB" id="A0A0R1N4G9"/>
<keyword evidence="2" id="KW-1185">Reference proteome</keyword>
<evidence type="ECO:0000313" key="1">
    <source>
        <dbReference type="EMBL" id="KRL12450.1"/>
    </source>
</evidence>
<reference evidence="1 2" key="1">
    <citation type="journal article" date="2015" name="Genome Announc.">
        <title>Expanding the biotechnology potential of lactobacilli through comparative genomics of 213 strains and associated genera.</title>
        <authorList>
            <person name="Sun Z."/>
            <person name="Harris H.M."/>
            <person name="McCann A."/>
            <person name="Guo C."/>
            <person name="Argimon S."/>
            <person name="Zhang W."/>
            <person name="Yang X."/>
            <person name="Jeffery I.B."/>
            <person name="Cooney J.C."/>
            <person name="Kagawa T.F."/>
            <person name="Liu W."/>
            <person name="Song Y."/>
            <person name="Salvetti E."/>
            <person name="Wrobel A."/>
            <person name="Rasinkangas P."/>
            <person name="Parkhill J."/>
            <person name="Rea M.C."/>
            <person name="O'Sullivan O."/>
            <person name="Ritari J."/>
            <person name="Douillard F.P."/>
            <person name="Paul Ross R."/>
            <person name="Yang R."/>
            <person name="Briner A.E."/>
            <person name="Felis G.E."/>
            <person name="de Vos W.M."/>
            <person name="Barrangou R."/>
            <person name="Klaenhammer T.R."/>
            <person name="Caufield P.W."/>
            <person name="Cui Y."/>
            <person name="Zhang H."/>
            <person name="O'Toole P.W."/>
        </authorList>
    </citation>
    <scope>NUCLEOTIDE SEQUENCE [LARGE SCALE GENOMIC DNA]</scope>
    <source>
        <strain evidence="1 2">DSM 12744</strain>
    </source>
</reference>
<gene>
    <name evidence="1" type="ORF">FD09_GL003036</name>
</gene>
<protein>
    <recommendedName>
        <fullName evidence="3">Transcriptional regulator TetR C-terminal Firmicutes type domain-containing protein</fullName>
    </recommendedName>
</protein>
<organism evidence="1 2">
    <name type="scientific">Schleiferilactobacillus perolens DSM 12744</name>
    <dbReference type="NCBI Taxonomy" id="1423792"/>
    <lineage>
        <taxon>Bacteria</taxon>
        <taxon>Bacillati</taxon>
        <taxon>Bacillota</taxon>
        <taxon>Bacilli</taxon>
        <taxon>Lactobacillales</taxon>
        <taxon>Lactobacillaceae</taxon>
        <taxon>Schleiferilactobacillus</taxon>
    </lineage>
</organism>
<evidence type="ECO:0000313" key="2">
    <source>
        <dbReference type="Proteomes" id="UP000051330"/>
    </source>
</evidence>
<name>A0A0R1N4G9_9LACO</name>
<dbReference type="Proteomes" id="UP000051330">
    <property type="component" value="Unassembled WGS sequence"/>
</dbReference>
<comment type="caution">
    <text evidence="1">The sequence shown here is derived from an EMBL/GenBank/DDBJ whole genome shotgun (WGS) entry which is preliminary data.</text>
</comment>
<sequence>MPYIFLLGLYLQLFTVFFAFWQKQYTPLRLLQKNGLLSVVRDTQRQKMLVMLPHQDLPWHTGTKNETIIDLMMIGGMWDILLYNMSANRVVDPATMAQAVVTNLKAHLDYIN</sequence>
<dbReference type="PATRIC" id="fig|1423792.3.peg.3120"/>
<dbReference type="STRING" id="1423792.FD09_GL003036"/>
<proteinExistence type="predicted"/>
<dbReference type="EMBL" id="AZEC01000008">
    <property type="protein sequence ID" value="KRL12450.1"/>
    <property type="molecule type" value="Genomic_DNA"/>
</dbReference>
<dbReference type="OrthoDB" id="9810250at2"/>
<accession>A0A0R1N4G9</accession>
<dbReference type="RefSeq" id="WP_057820871.1">
    <property type="nucleotide sequence ID" value="NZ_AZEC01000008.1"/>
</dbReference>